<accession>A0A2K2EYV2</accession>
<protein>
    <submittedName>
        <fullName evidence="1">Uncharacterized protein</fullName>
    </submittedName>
</protein>
<organism evidence="1 2">
    <name type="scientific">Clostridium thermosuccinogenes</name>
    <dbReference type="NCBI Taxonomy" id="84032"/>
    <lineage>
        <taxon>Bacteria</taxon>
        <taxon>Bacillati</taxon>
        <taxon>Bacillota</taxon>
        <taxon>Clostridia</taxon>
        <taxon>Eubacteriales</taxon>
        <taxon>Clostridiaceae</taxon>
        <taxon>Clostridium</taxon>
    </lineage>
</organism>
<name>A0A2K2EYV2_9CLOT</name>
<sequence length="63" mass="7072">MGRQRLCRESLLTMRARHVRLSDRASTTSRALLPCSAWGMPLMPANMPAEARCQEDRGINAET</sequence>
<evidence type="ECO:0000313" key="1">
    <source>
        <dbReference type="EMBL" id="PNT91835.1"/>
    </source>
</evidence>
<evidence type="ECO:0000313" key="2">
    <source>
        <dbReference type="Proteomes" id="UP000236151"/>
    </source>
</evidence>
<dbReference type="AlphaFoldDB" id="A0A2K2EYV2"/>
<dbReference type="EMBL" id="NIOJ01000131">
    <property type="protein sequence ID" value="PNT91835.1"/>
    <property type="molecule type" value="Genomic_DNA"/>
</dbReference>
<dbReference type="Proteomes" id="UP000236151">
    <property type="component" value="Unassembled WGS sequence"/>
</dbReference>
<proteinExistence type="predicted"/>
<dbReference type="KEGG" id="cthd:CDO33_07930"/>
<comment type="caution">
    <text evidence="1">The sequence shown here is derived from an EMBL/GenBank/DDBJ whole genome shotgun (WGS) entry which is preliminary data.</text>
</comment>
<gene>
    <name evidence="1" type="ORF">CDQ84_19145</name>
</gene>
<reference evidence="2" key="1">
    <citation type="submission" date="2017-06" db="EMBL/GenBank/DDBJ databases">
        <title>Investigating the central metabolism of Clostridium thermosuccinogenes.</title>
        <authorList>
            <person name="Koendjbiharie J.G."/>
            <person name="Van Kranenburg R."/>
            <person name="Vriesendorp B."/>
        </authorList>
    </citation>
    <scope>NUCLEOTIDE SEQUENCE [LARGE SCALE GENOMIC DNA]</scope>
    <source>
        <strain evidence="2">DSM 5806</strain>
    </source>
</reference>
<keyword evidence="2" id="KW-1185">Reference proteome</keyword>